<dbReference type="OrthoDB" id="152579at2"/>
<evidence type="ECO:0000256" key="1">
    <source>
        <dbReference type="SAM" id="Phobius"/>
    </source>
</evidence>
<evidence type="ECO:0008006" key="4">
    <source>
        <dbReference type="Google" id="ProtNLM"/>
    </source>
</evidence>
<name>A7NGR6_ROSCS</name>
<gene>
    <name evidence="2" type="ordered locus">Rcas_0529</name>
</gene>
<dbReference type="eggNOG" id="ENOG5032XNM">
    <property type="taxonomic scope" value="Bacteria"/>
</dbReference>
<evidence type="ECO:0000313" key="3">
    <source>
        <dbReference type="Proteomes" id="UP000000263"/>
    </source>
</evidence>
<keyword evidence="3" id="KW-1185">Reference proteome</keyword>
<dbReference type="AlphaFoldDB" id="A7NGR6"/>
<dbReference type="EMBL" id="CP000804">
    <property type="protein sequence ID" value="ABU56659.1"/>
    <property type="molecule type" value="Genomic_DNA"/>
</dbReference>
<keyword evidence="1" id="KW-1133">Transmembrane helix</keyword>
<feature type="transmembrane region" description="Helical" evidence="1">
    <location>
        <begin position="31"/>
        <end position="54"/>
    </location>
</feature>
<dbReference type="RefSeq" id="WP_012119090.1">
    <property type="nucleotide sequence ID" value="NC_009767.1"/>
</dbReference>
<evidence type="ECO:0000313" key="2">
    <source>
        <dbReference type="EMBL" id="ABU56659.1"/>
    </source>
</evidence>
<proteinExistence type="predicted"/>
<dbReference type="KEGG" id="rca:Rcas_0529"/>
<dbReference type="SUPFAM" id="SSF69318">
    <property type="entry name" value="Integrin alpha N-terminal domain"/>
    <property type="match status" value="1"/>
</dbReference>
<dbReference type="InterPro" id="IPR028994">
    <property type="entry name" value="Integrin_alpha_N"/>
</dbReference>
<dbReference type="Proteomes" id="UP000000263">
    <property type="component" value="Chromosome"/>
</dbReference>
<keyword evidence="1" id="KW-0812">Transmembrane</keyword>
<protein>
    <recommendedName>
        <fullName evidence="4">FG-GAP repeat protein</fullName>
    </recommendedName>
</protein>
<accession>A7NGR6</accession>
<dbReference type="STRING" id="383372.Rcas_0529"/>
<reference evidence="2 3" key="1">
    <citation type="submission" date="2007-08" db="EMBL/GenBank/DDBJ databases">
        <title>Complete sequence of Roseiflexus castenholzii DSM 13941.</title>
        <authorList>
            <consortium name="US DOE Joint Genome Institute"/>
            <person name="Copeland A."/>
            <person name="Lucas S."/>
            <person name="Lapidus A."/>
            <person name="Barry K."/>
            <person name="Glavina del Rio T."/>
            <person name="Dalin E."/>
            <person name="Tice H."/>
            <person name="Pitluck S."/>
            <person name="Thompson L.S."/>
            <person name="Brettin T."/>
            <person name="Bruce D."/>
            <person name="Detter J.C."/>
            <person name="Han C."/>
            <person name="Tapia R."/>
            <person name="Schmutz J."/>
            <person name="Larimer F."/>
            <person name="Land M."/>
            <person name="Hauser L."/>
            <person name="Kyrpides N."/>
            <person name="Mikhailova N."/>
            <person name="Bryant D.A."/>
            <person name="Hanada S."/>
            <person name="Tsukatani Y."/>
            <person name="Richardson P."/>
        </authorList>
    </citation>
    <scope>NUCLEOTIDE SEQUENCE [LARGE SCALE GENOMIC DNA]</scope>
    <source>
        <strain evidence="3">DSM 13941 / HLO8</strain>
    </source>
</reference>
<organism evidence="2 3">
    <name type="scientific">Roseiflexus castenholzii (strain DSM 13941 / HLO8)</name>
    <dbReference type="NCBI Taxonomy" id="383372"/>
    <lineage>
        <taxon>Bacteria</taxon>
        <taxon>Bacillati</taxon>
        <taxon>Chloroflexota</taxon>
        <taxon>Chloroflexia</taxon>
        <taxon>Chloroflexales</taxon>
        <taxon>Roseiflexineae</taxon>
        <taxon>Roseiflexaceae</taxon>
        <taxon>Roseiflexus</taxon>
    </lineage>
</organism>
<sequence>MAVTSKDLRNNARLSASRPLTIVPRVGVNSVMYLITGLLALLAIYAVMGNVVGWGRERLDDLRYGATRTFHAQAVVGHDDNPATPSHFVAMNLNRQVVVIYMPGGDSTKTRVITGPYLFGAGEDKTPVLLDFADLNNDGALDMLVKVKNEAIVYLNRNGQFEPISAEDRALLMEMRR</sequence>
<dbReference type="HOGENOM" id="CLU_1529928_0_0_0"/>
<keyword evidence="1" id="KW-0472">Membrane</keyword>